<feature type="signal peptide" evidence="2">
    <location>
        <begin position="1"/>
        <end position="19"/>
    </location>
</feature>
<reference evidence="3 4" key="1">
    <citation type="submission" date="2023-10" db="EMBL/GenBank/DDBJ databases">
        <title>Complete genome sequence of Shewanella sp. DAU334.</title>
        <authorList>
            <person name="Lee Y.-S."/>
            <person name="Jeong H.-R."/>
            <person name="Hwang E.-J."/>
            <person name="Choi Y.-L."/>
            <person name="Kim G.-D."/>
        </authorList>
    </citation>
    <scope>NUCLEOTIDE SEQUENCE [LARGE SCALE GENOMIC DNA]</scope>
    <source>
        <strain evidence="3 4">DAU334</strain>
    </source>
</reference>
<gene>
    <name evidence="3" type="ORF">RGE70_17105</name>
</gene>
<keyword evidence="3" id="KW-0418">Kinase</keyword>
<sequence length="582" mass="65376">MDLRIIVLCLACWISPVLASTLQQVEQLNPLVFQYPSKALSQISALEKHFFGVPNSSSTLTHLAALKCEALVQVGDNMAAIRLARVNEAKSKRLSLNTARPYFLNCLVQAYANVGDYQQALPLLHTSIKLARQLQQPQALINGLWLRSQLSTRVNHNNAAIEDLRLALDIYPEIELQKQQWTWPPKGTLYAAIGGLLAGMGETKEATIHLRNALNEQTTKGKVRLFAALEMTKFAQQNRLPEEQAKYRQVVNTQLDELGSPLELASAYKAIARIDFDGGKYNSATQLLHFSLSTFQEKADIVGIIDTLWLSANLKLQQGDEENGIALMQQAIALALENKRYIDLKNSYASLAEYFAKQKQFTQAYQYQLKQLDALEKETEALKQTWMSLLKVDVNQAQQATSQTHPFIAATTTSEGLPLWFIPIALLIIGLLIYFHWYQTKASMPDSLDHVVNNLEAKVEPQKALEDRLSLSQQAGYPLSLLVFNPHDIHAADVPMVLEQLKTKLRGQDIWLQQSDRQILIMLPHTTKQGAAKVINQLNDCMAMWQDNIKIAFGLAAMQQFDNLQSMIKRAKISQLSNQKAC</sequence>
<feature type="chain" id="PRO_5045545111" evidence="2">
    <location>
        <begin position="20"/>
        <end position="582"/>
    </location>
</feature>
<organism evidence="3 4">
    <name type="scientific">Shewanella youngdeokensis</name>
    <dbReference type="NCBI Taxonomy" id="2999068"/>
    <lineage>
        <taxon>Bacteria</taxon>
        <taxon>Pseudomonadati</taxon>
        <taxon>Pseudomonadota</taxon>
        <taxon>Gammaproteobacteria</taxon>
        <taxon>Alteromonadales</taxon>
        <taxon>Shewanellaceae</taxon>
        <taxon>Shewanella</taxon>
    </lineage>
</organism>
<evidence type="ECO:0000256" key="1">
    <source>
        <dbReference type="SAM" id="Phobius"/>
    </source>
</evidence>
<evidence type="ECO:0000256" key="2">
    <source>
        <dbReference type="SAM" id="SignalP"/>
    </source>
</evidence>
<keyword evidence="3" id="KW-0808">Transferase</keyword>
<dbReference type="SUPFAM" id="SSF48452">
    <property type="entry name" value="TPR-like"/>
    <property type="match status" value="2"/>
</dbReference>
<feature type="transmembrane region" description="Helical" evidence="1">
    <location>
        <begin position="417"/>
        <end position="437"/>
    </location>
</feature>
<keyword evidence="1" id="KW-0472">Membrane</keyword>
<accession>A0ABZ0JZU7</accession>
<keyword evidence="2" id="KW-0732">Signal</keyword>
<keyword evidence="4" id="KW-1185">Reference proteome</keyword>
<name>A0ABZ0JZU7_9GAMM</name>
<dbReference type="GO" id="GO:0016301">
    <property type="term" value="F:kinase activity"/>
    <property type="evidence" value="ECO:0007669"/>
    <property type="project" value="UniProtKB-KW"/>
</dbReference>
<keyword evidence="1" id="KW-1133">Transmembrane helix</keyword>
<keyword evidence="1" id="KW-0812">Transmembrane</keyword>
<dbReference type="Gene3D" id="1.25.40.10">
    <property type="entry name" value="Tetratricopeptide repeat domain"/>
    <property type="match status" value="2"/>
</dbReference>
<dbReference type="Proteomes" id="UP001529491">
    <property type="component" value="Chromosome"/>
</dbReference>
<dbReference type="EMBL" id="CP136522">
    <property type="protein sequence ID" value="WOT04990.1"/>
    <property type="molecule type" value="Genomic_DNA"/>
</dbReference>
<protein>
    <submittedName>
        <fullName evidence="3">Histidine kinase</fullName>
    </submittedName>
</protein>
<evidence type="ECO:0000313" key="4">
    <source>
        <dbReference type="Proteomes" id="UP001529491"/>
    </source>
</evidence>
<proteinExistence type="predicted"/>
<dbReference type="RefSeq" id="WP_310472629.1">
    <property type="nucleotide sequence ID" value="NZ_CP136522.1"/>
</dbReference>
<evidence type="ECO:0000313" key="3">
    <source>
        <dbReference type="EMBL" id="WOT04990.1"/>
    </source>
</evidence>
<dbReference type="InterPro" id="IPR011990">
    <property type="entry name" value="TPR-like_helical_dom_sf"/>
</dbReference>